<evidence type="ECO:0000256" key="7">
    <source>
        <dbReference type="PROSITE-ProRule" id="PRU01379"/>
    </source>
</evidence>
<comment type="similarity">
    <text evidence="2 7">Belongs to the peptidase M14 family.</text>
</comment>
<dbReference type="InterPro" id="IPR000834">
    <property type="entry name" value="Peptidase_M14"/>
</dbReference>
<evidence type="ECO:0000259" key="8">
    <source>
        <dbReference type="PROSITE" id="PS52035"/>
    </source>
</evidence>
<keyword evidence="6" id="KW-0482">Metalloprotease</keyword>
<dbReference type="PANTHER" id="PTHR11705:SF143">
    <property type="entry name" value="SLL0236 PROTEIN"/>
    <property type="match status" value="1"/>
</dbReference>
<dbReference type="PROSITE" id="PS52035">
    <property type="entry name" value="PEPTIDASE_M14"/>
    <property type="match status" value="1"/>
</dbReference>
<sequence>MTTEDFLKNYKRFKFDKLQGRYIDQPKLETALNDLKDHYTITELGRSFLNVPITGITFGTGKKKILAWSQMHGNESTTTKGVIDFLHFLKDYGDDEGVKKILQECTILILPMVNPDGAARYTRENVNKVDLNRDAKDIKEPESKVLRKTFEGFKPHFCFNLHDQRTIFAAGDINLPATLSFLAPSMDEARTVTEVRIKAMKIIAAMNIELQKVIPGQVGRFDDSFNLNCTGDYFQAQHVPTILFECGHFQQDYLRENTRKYFTLSLFTAVKAIASGDFLQQKEDDYFEIPENKKSFLDVILRNAQVDGKKVDVGIQYSEKIKSGDIHFEPVVQVIKEDLDFFGHLEINCEGKAVKKVDETALLENDIVEVILLNKEKLSINPPHIK</sequence>
<protein>
    <submittedName>
        <fullName evidence="9">Peptidase M14</fullName>
    </submittedName>
</protein>
<keyword evidence="5" id="KW-0862">Zinc</keyword>
<reference evidence="9" key="1">
    <citation type="submission" date="2021-02" db="EMBL/GenBank/DDBJ databases">
        <title>Salinimicrobium sp. nov. isolated from seawater in Tongyeong, Republic of Korea.</title>
        <authorList>
            <person name="Lee S.-J."/>
        </authorList>
    </citation>
    <scope>NUCLEOTIDE SEQUENCE</scope>
    <source>
        <strain evidence="9">HN-2-9-2</strain>
    </source>
</reference>
<evidence type="ECO:0000313" key="9">
    <source>
        <dbReference type="EMBL" id="UZH56867.1"/>
    </source>
</evidence>
<evidence type="ECO:0000256" key="5">
    <source>
        <dbReference type="ARBA" id="ARBA00022833"/>
    </source>
</evidence>
<accession>A0ABY6NVC4</accession>
<dbReference type="Proteomes" id="UP001163981">
    <property type="component" value="Chromosome"/>
</dbReference>
<gene>
    <name evidence="9" type="ORF">JRG66_14225</name>
</gene>
<evidence type="ECO:0000313" key="10">
    <source>
        <dbReference type="Proteomes" id="UP001163981"/>
    </source>
</evidence>
<dbReference type="PANTHER" id="PTHR11705">
    <property type="entry name" value="PROTEASE FAMILY M14 CARBOXYPEPTIDASE A,B"/>
    <property type="match status" value="1"/>
</dbReference>
<comment type="cofactor">
    <cofactor evidence="1">
        <name>Zn(2+)</name>
        <dbReference type="ChEBI" id="CHEBI:29105"/>
    </cofactor>
</comment>
<keyword evidence="4" id="KW-0378">Hydrolase</keyword>
<dbReference type="Gene3D" id="3.40.630.10">
    <property type="entry name" value="Zn peptidases"/>
    <property type="match status" value="1"/>
</dbReference>
<dbReference type="EMBL" id="CP069620">
    <property type="protein sequence ID" value="UZH56867.1"/>
    <property type="molecule type" value="Genomic_DNA"/>
</dbReference>
<evidence type="ECO:0000256" key="4">
    <source>
        <dbReference type="ARBA" id="ARBA00022801"/>
    </source>
</evidence>
<dbReference type="Pfam" id="PF00246">
    <property type="entry name" value="Peptidase_M14"/>
    <property type="match status" value="1"/>
</dbReference>
<evidence type="ECO:0000256" key="3">
    <source>
        <dbReference type="ARBA" id="ARBA00022670"/>
    </source>
</evidence>
<keyword evidence="3" id="KW-0645">Protease</keyword>
<comment type="caution">
    <text evidence="7">Lacks conserved residue(s) required for the propagation of feature annotation.</text>
</comment>
<evidence type="ECO:0000256" key="1">
    <source>
        <dbReference type="ARBA" id="ARBA00001947"/>
    </source>
</evidence>
<evidence type="ECO:0000256" key="6">
    <source>
        <dbReference type="ARBA" id="ARBA00023049"/>
    </source>
</evidence>
<organism evidence="9 10">
    <name type="scientific">Salinimicrobium tongyeongense</name>
    <dbReference type="NCBI Taxonomy" id="2809707"/>
    <lineage>
        <taxon>Bacteria</taxon>
        <taxon>Pseudomonadati</taxon>
        <taxon>Bacteroidota</taxon>
        <taxon>Flavobacteriia</taxon>
        <taxon>Flavobacteriales</taxon>
        <taxon>Flavobacteriaceae</taxon>
        <taxon>Salinimicrobium</taxon>
    </lineage>
</organism>
<name>A0ABY6NVC4_9FLAO</name>
<dbReference type="SMART" id="SM00631">
    <property type="entry name" value="Zn_pept"/>
    <property type="match status" value="1"/>
</dbReference>
<dbReference type="SUPFAM" id="SSF53187">
    <property type="entry name" value="Zn-dependent exopeptidases"/>
    <property type="match status" value="1"/>
</dbReference>
<evidence type="ECO:0000256" key="2">
    <source>
        <dbReference type="ARBA" id="ARBA00005988"/>
    </source>
</evidence>
<keyword evidence="10" id="KW-1185">Reference proteome</keyword>
<feature type="domain" description="Peptidase M14" evidence="8">
    <location>
        <begin position="14"/>
        <end position="277"/>
    </location>
</feature>
<proteinExistence type="inferred from homology"/>